<reference evidence="3 4" key="1">
    <citation type="submission" date="2014-04" db="EMBL/GenBank/DDBJ databases">
        <authorList>
            <consortium name="DOE Joint Genome Institute"/>
            <person name="Kuo A."/>
            <person name="Zuccaro A."/>
            <person name="Kohler A."/>
            <person name="Nagy L.G."/>
            <person name="Floudas D."/>
            <person name="Copeland A."/>
            <person name="Barry K.W."/>
            <person name="Cichocki N."/>
            <person name="Veneault-Fourrey C."/>
            <person name="LaButti K."/>
            <person name="Lindquist E.A."/>
            <person name="Lipzen A."/>
            <person name="Lundell T."/>
            <person name="Morin E."/>
            <person name="Murat C."/>
            <person name="Sun H."/>
            <person name="Tunlid A."/>
            <person name="Henrissat B."/>
            <person name="Grigoriev I.V."/>
            <person name="Hibbett D.S."/>
            <person name="Martin F."/>
            <person name="Nordberg H.P."/>
            <person name="Cantor M.N."/>
            <person name="Hua S.X."/>
        </authorList>
    </citation>
    <scope>NUCLEOTIDE SEQUENCE [LARGE SCALE GENOMIC DNA]</scope>
    <source>
        <strain evidence="3 4">MAFF 305830</strain>
    </source>
</reference>
<dbReference type="Proteomes" id="UP000054097">
    <property type="component" value="Unassembled WGS sequence"/>
</dbReference>
<reference evidence="4" key="2">
    <citation type="submission" date="2015-01" db="EMBL/GenBank/DDBJ databases">
        <title>Evolutionary Origins and Diversification of the Mycorrhizal Mutualists.</title>
        <authorList>
            <consortium name="DOE Joint Genome Institute"/>
            <consortium name="Mycorrhizal Genomics Consortium"/>
            <person name="Kohler A."/>
            <person name="Kuo A."/>
            <person name="Nagy L.G."/>
            <person name="Floudas D."/>
            <person name="Copeland A."/>
            <person name="Barry K.W."/>
            <person name="Cichocki N."/>
            <person name="Veneault-Fourrey C."/>
            <person name="LaButti K."/>
            <person name="Lindquist E.A."/>
            <person name="Lipzen A."/>
            <person name="Lundell T."/>
            <person name="Morin E."/>
            <person name="Murat C."/>
            <person name="Riley R."/>
            <person name="Ohm R."/>
            <person name="Sun H."/>
            <person name="Tunlid A."/>
            <person name="Henrissat B."/>
            <person name="Grigoriev I.V."/>
            <person name="Hibbett D.S."/>
            <person name="Martin F."/>
        </authorList>
    </citation>
    <scope>NUCLEOTIDE SEQUENCE [LARGE SCALE GENOMIC DNA]</scope>
    <source>
        <strain evidence="4">MAFF 305830</strain>
    </source>
</reference>
<dbReference type="Gene3D" id="3.30.160.60">
    <property type="entry name" value="Classic Zinc Finger"/>
    <property type="match status" value="1"/>
</dbReference>
<dbReference type="EMBL" id="KN824283">
    <property type="protein sequence ID" value="KIM30779.1"/>
    <property type="molecule type" value="Genomic_DNA"/>
</dbReference>
<dbReference type="InterPro" id="IPR036236">
    <property type="entry name" value="Znf_C2H2_sf"/>
</dbReference>
<protein>
    <recommendedName>
        <fullName evidence="2">C2H2-type domain-containing protein</fullName>
    </recommendedName>
</protein>
<keyword evidence="1" id="KW-0862">Zinc</keyword>
<feature type="non-terminal residue" evidence="3">
    <location>
        <position position="1"/>
    </location>
</feature>
<dbReference type="STRING" id="933852.A0A0C3BF64"/>
<evidence type="ECO:0000313" key="4">
    <source>
        <dbReference type="Proteomes" id="UP000054097"/>
    </source>
</evidence>
<dbReference type="AlphaFoldDB" id="A0A0C3BF64"/>
<dbReference type="PROSITE" id="PS50157">
    <property type="entry name" value="ZINC_FINGER_C2H2_2"/>
    <property type="match status" value="1"/>
</dbReference>
<dbReference type="HOGENOM" id="CLU_3056254_0_0_1"/>
<proteinExistence type="predicted"/>
<organism evidence="3 4">
    <name type="scientific">Serendipita vermifera MAFF 305830</name>
    <dbReference type="NCBI Taxonomy" id="933852"/>
    <lineage>
        <taxon>Eukaryota</taxon>
        <taxon>Fungi</taxon>
        <taxon>Dikarya</taxon>
        <taxon>Basidiomycota</taxon>
        <taxon>Agaricomycotina</taxon>
        <taxon>Agaricomycetes</taxon>
        <taxon>Sebacinales</taxon>
        <taxon>Serendipitaceae</taxon>
        <taxon>Serendipita</taxon>
    </lineage>
</organism>
<dbReference type="GO" id="GO:0008270">
    <property type="term" value="F:zinc ion binding"/>
    <property type="evidence" value="ECO:0007669"/>
    <property type="project" value="UniProtKB-KW"/>
</dbReference>
<name>A0A0C3BF64_SERVB</name>
<keyword evidence="4" id="KW-1185">Reference proteome</keyword>
<evidence type="ECO:0000259" key="2">
    <source>
        <dbReference type="PROSITE" id="PS50157"/>
    </source>
</evidence>
<dbReference type="InterPro" id="IPR013087">
    <property type="entry name" value="Znf_C2H2_type"/>
</dbReference>
<keyword evidence="1" id="KW-0863">Zinc-finger</keyword>
<keyword evidence="1" id="KW-0479">Metal-binding</keyword>
<evidence type="ECO:0000256" key="1">
    <source>
        <dbReference type="PROSITE-ProRule" id="PRU00042"/>
    </source>
</evidence>
<accession>A0A0C3BF64</accession>
<evidence type="ECO:0000313" key="3">
    <source>
        <dbReference type="EMBL" id="KIM30779.1"/>
    </source>
</evidence>
<gene>
    <name evidence="3" type="ORF">M408DRAFT_65694</name>
</gene>
<feature type="domain" description="C2H2-type" evidence="2">
    <location>
        <begin position="24"/>
        <end position="54"/>
    </location>
</feature>
<sequence length="54" mass="6053">CGKAIKRLDHSRNHIREHCKSKPHSCGANGAKGCGQTFLRTDDLKRHQKTHCSV</sequence>
<dbReference type="SUPFAM" id="SSF57667">
    <property type="entry name" value="beta-beta-alpha zinc fingers"/>
    <property type="match status" value="1"/>
</dbReference>
<dbReference type="OrthoDB" id="8117402at2759"/>